<dbReference type="InterPro" id="IPR007641">
    <property type="entry name" value="RNA_pol_Rpb2_7"/>
</dbReference>
<dbReference type="FunFam" id="3.90.1110.10:FF:000007">
    <property type="entry name" value="DNA-directed RNA polymerase subunit beta"/>
    <property type="match status" value="1"/>
</dbReference>
<organism evidence="20 21">
    <name type="scientific">Solanum stoloniferum</name>
    <dbReference type="NCBI Taxonomy" id="62892"/>
    <lineage>
        <taxon>Eukaryota</taxon>
        <taxon>Viridiplantae</taxon>
        <taxon>Streptophyta</taxon>
        <taxon>Embryophyta</taxon>
        <taxon>Tracheophyta</taxon>
        <taxon>Spermatophyta</taxon>
        <taxon>Magnoliopsida</taxon>
        <taxon>eudicotyledons</taxon>
        <taxon>Gunneridae</taxon>
        <taxon>Pentapetalae</taxon>
        <taxon>asterids</taxon>
        <taxon>lamiids</taxon>
        <taxon>Solanales</taxon>
        <taxon>Solanaceae</taxon>
        <taxon>Solanoideae</taxon>
        <taxon>Solaneae</taxon>
        <taxon>Solanum</taxon>
    </lineage>
</organism>
<evidence type="ECO:0000256" key="5">
    <source>
        <dbReference type="ARBA" id="ARBA00022695"/>
    </source>
</evidence>
<dbReference type="EC" id="2.7.7.6" evidence="13"/>
<evidence type="ECO:0000256" key="8">
    <source>
        <dbReference type="ARBA" id="ARBA00022833"/>
    </source>
</evidence>
<evidence type="ECO:0000259" key="17">
    <source>
        <dbReference type="Pfam" id="PF04563"/>
    </source>
</evidence>
<dbReference type="Pfam" id="PF04563">
    <property type="entry name" value="RNA_pol_Rpb2_1"/>
    <property type="match status" value="1"/>
</dbReference>
<dbReference type="InterPro" id="IPR014724">
    <property type="entry name" value="RNA_pol_RPB2_OB-fold"/>
</dbReference>
<evidence type="ECO:0000313" key="21">
    <source>
        <dbReference type="Proteomes" id="UP001627284"/>
    </source>
</evidence>
<dbReference type="GO" id="GO:0003899">
    <property type="term" value="F:DNA-directed RNA polymerase activity"/>
    <property type="evidence" value="ECO:0007669"/>
    <property type="project" value="UniProtKB-EC"/>
</dbReference>
<keyword evidence="8" id="KW-0862">Zinc</keyword>
<dbReference type="Pfam" id="PF04565">
    <property type="entry name" value="RNA_pol_Rpb2_3"/>
    <property type="match status" value="1"/>
</dbReference>
<evidence type="ECO:0000256" key="11">
    <source>
        <dbReference type="ARBA" id="ARBA00048552"/>
    </source>
</evidence>
<keyword evidence="21" id="KW-1185">Reference proteome</keyword>
<dbReference type="FunFam" id="3.90.1100.10:FF:000008">
    <property type="entry name" value="DNA-directed RNA polymerase subunit beta"/>
    <property type="match status" value="1"/>
</dbReference>
<gene>
    <name evidence="20" type="ORF">AABB24_001114</name>
</gene>
<feature type="domain" description="RNA polymerase Rpb2" evidence="15">
    <location>
        <begin position="1069"/>
        <end position="1177"/>
    </location>
</feature>
<keyword evidence="5 13" id="KW-0548">Nucleotidyltransferase</keyword>
<dbReference type="InterPro" id="IPR007121">
    <property type="entry name" value="RNA_pol_bsu_CS"/>
</dbReference>
<evidence type="ECO:0000256" key="6">
    <source>
        <dbReference type="ARBA" id="ARBA00022723"/>
    </source>
</evidence>
<keyword evidence="6" id="KW-0479">Metal-binding</keyword>
<feature type="domain" description="DNA-directed RNA polymerase subunit 2 hybrid-binding" evidence="14">
    <location>
        <begin position="701"/>
        <end position="1067"/>
    </location>
</feature>
<dbReference type="Gene3D" id="2.40.270.10">
    <property type="entry name" value="DNA-directed RNA polymerase, subunit 2, domain 6"/>
    <property type="match status" value="1"/>
</dbReference>
<dbReference type="GO" id="GO:0000428">
    <property type="term" value="C:DNA-directed RNA polymerase complex"/>
    <property type="evidence" value="ECO:0007669"/>
    <property type="project" value="UniProtKB-KW"/>
</dbReference>
<dbReference type="PROSITE" id="PS01166">
    <property type="entry name" value="RNA_POL_BETA"/>
    <property type="match status" value="1"/>
</dbReference>
<name>A0ABD2VL57_9SOLN</name>
<dbReference type="InterPro" id="IPR007120">
    <property type="entry name" value="DNA-dir_RNAP_su2_dom"/>
</dbReference>
<evidence type="ECO:0000313" key="20">
    <source>
        <dbReference type="EMBL" id="KAL3380793.1"/>
    </source>
</evidence>
<dbReference type="Pfam" id="PF04560">
    <property type="entry name" value="RNA_pol_Rpb2_7"/>
    <property type="match status" value="1"/>
</dbReference>
<dbReference type="FunFam" id="2.40.270.10:FF:000011">
    <property type="entry name" value="DNA-directed RNA polymerase subunit beta"/>
    <property type="match status" value="1"/>
</dbReference>
<dbReference type="InterPro" id="IPR037034">
    <property type="entry name" value="RNA_pol_Rpb2_2_sf"/>
</dbReference>
<dbReference type="GO" id="GO:0005634">
    <property type="term" value="C:nucleus"/>
    <property type="evidence" value="ECO:0007669"/>
    <property type="project" value="UniProtKB-SubCell"/>
</dbReference>
<evidence type="ECO:0000256" key="2">
    <source>
        <dbReference type="ARBA" id="ARBA00006835"/>
    </source>
</evidence>
<evidence type="ECO:0000256" key="13">
    <source>
        <dbReference type="RuleBase" id="RU363031"/>
    </source>
</evidence>
<dbReference type="Proteomes" id="UP001627284">
    <property type="component" value="Unassembled WGS sequence"/>
</dbReference>
<feature type="domain" description="RNA polymerase Rpb2" evidence="18">
    <location>
        <begin position="468"/>
        <end position="531"/>
    </location>
</feature>
<keyword evidence="7" id="KW-0863">Zinc-finger</keyword>
<comment type="subcellular location">
    <subcellularLocation>
        <location evidence="1">Nucleus</location>
    </subcellularLocation>
</comment>
<dbReference type="InterPro" id="IPR015712">
    <property type="entry name" value="DNA-dir_RNA_pol_su2"/>
</dbReference>
<feature type="domain" description="DNA-directed RNA polymerase I subunit RPA2" evidence="19">
    <location>
        <begin position="586"/>
        <end position="642"/>
    </location>
</feature>
<dbReference type="FunFam" id="2.40.270.10:FF:000006">
    <property type="entry name" value="DNA-directed RNA polymerase subunit beta"/>
    <property type="match status" value="1"/>
</dbReference>
<dbReference type="InterPro" id="IPR037033">
    <property type="entry name" value="DNA-dir_RNAP_su2_hyb_sf"/>
</dbReference>
<comment type="similarity">
    <text evidence="2 12">Belongs to the RNA polymerase beta chain family.</text>
</comment>
<dbReference type="Pfam" id="PF00562">
    <property type="entry name" value="RNA_pol_Rpb2_6"/>
    <property type="match status" value="1"/>
</dbReference>
<comment type="catalytic activity">
    <reaction evidence="11 13">
        <text>RNA(n) + a ribonucleoside 5'-triphosphate = RNA(n+1) + diphosphate</text>
        <dbReference type="Rhea" id="RHEA:21248"/>
        <dbReference type="Rhea" id="RHEA-COMP:14527"/>
        <dbReference type="Rhea" id="RHEA-COMP:17342"/>
        <dbReference type="ChEBI" id="CHEBI:33019"/>
        <dbReference type="ChEBI" id="CHEBI:61557"/>
        <dbReference type="ChEBI" id="CHEBI:140395"/>
        <dbReference type="EC" id="2.7.7.6"/>
    </reaction>
</comment>
<sequence>MEEEKPKTEGTKAMSRPHLVAEKDYSALKELFSHHIESFDYMVDNGLETMLLNIKPIEIVDSFSSLKLRNWFGKPELFPPQKERASKTMHDALYPFECRQAKLSYTGKFLVDICFQYGDGAVIREKFNFGQFPIMLKSKLCHLRGADDSRKLIAYKEEPSEMGGYFILKGLERVIRLIILPKRNYPTSMARNSFRDRREGYSDKAVVIRCVREDQSAVSLKLYYLNNGSARLGFWIQGREYLLPVGIILKALVDTTDHEIYVNLTCCYNEECDRVKGSVGTQLVGERAKIILDEVQALSLFTRAQCLRHIGEHFQPVVIGMQNDSYKTVADAVLRDYIFVHLDNNHDKFNLLIFMLQKLFSLIDQTSVLDNPDSLQNQEVLLPGHLITIYLKEKLQDWLLKLQRSLQEETDGEKKKFELSSLTVVKKAIEKNAPKQIGLAIESMLKTGRLATQSGLDLQQRAGMTVQAEKLNFLRFLSHFRAVHRGASFAGLRTTSVRKLLPESWGFLCPVHTPDGEPCGLLNHMTASCRITSYYDSKGNVKDFFKMRMSILNVLIAIGMTPPSPKLVQAGPPELLSVLLDGRIAGYIPSDLIEKAITHLRRLKLSSTSSIPVDLEVGYIPLSMNGAYPGLYLFTSPSRFVRPVRNISAPAEEGNDLELVGPFEQVYMEISCPDGGDGGRKTLFPATHQEIHPTNILSVVGNLTPWSDHNQSPRNMYQCQMGKQTMGFSSQALNCRADQKLYHLQTPQTPIVRTKAYEKYCVDDYPLGTNAIVAVLAYSGYDMEDAMVLNKSSVDRGMCHGHIYQTETIDLTEQSAKSDRAQRLFRRSKLDKSSHQLIDTDGLPYVGQRINPNEPYCSIYNEITSQTTSMKLKGSEPVVVDYVAVDVKNKTHLQKANIRFRRSRNPVIGDKFSSRHGQKGVCSQLWPDVDMPFSAVTGMRPDLIINPHAFPSRMTIAMLLESIAAKGGALHGKFVDATPFSNTMKESESESSSLVDDLGSMLAACGFNHHGTEVLYSGVYGTELTCLIFIGPVYYQRLRHMVSDKFQVRSTGQVDHITRQPIKGRKRGGGVRFGEMERDSLLAHGAAYLLHDRLHTSSDHHIADVCSECGSVLTSSVIQPPKRAVQVILKQLPAREPKKVTCVACRSSKGMETVAMPYVFKYLAAELAAMNIKMTLKLSNEAGA</sequence>
<dbReference type="Gene3D" id="3.90.1100.10">
    <property type="match status" value="2"/>
</dbReference>
<evidence type="ECO:0000259" key="18">
    <source>
        <dbReference type="Pfam" id="PF04565"/>
    </source>
</evidence>
<dbReference type="Gene3D" id="3.90.1110.10">
    <property type="entry name" value="RNA polymerase Rpb2, domain 2"/>
    <property type="match status" value="1"/>
</dbReference>
<evidence type="ECO:0000259" key="19">
    <source>
        <dbReference type="Pfam" id="PF06883"/>
    </source>
</evidence>
<feature type="domain" description="RNA polymerase Rpb2" evidence="16">
    <location>
        <begin position="208"/>
        <end position="380"/>
    </location>
</feature>
<keyword evidence="4 13" id="KW-0808">Transferase</keyword>
<accession>A0ABD2VL57</accession>
<dbReference type="GO" id="GO:0008270">
    <property type="term" value="F:zinc ion binding"/>
    <property type="evidence" value="ECO:0007669"/>
    <property type="project" value="UniProtKB-KW"/>
</dbReference>
<evidence type="ECO:0000259" key="16">
    <source>
        <dbReference type="Pfam" id="PF04561"/>
    </source>
</evidence>
<dbReference type="FunFam" id="3.90.1800.10:FF:000004">
    <property type="entry name" value="DNA-directed RNA polymerase subunit beta"/>
    <property type="match status" value="1"/>
</dbReference>
<evidence type="ECO:0000256" key="3">
    <source>
        <dbReference type="ARBA" id="ARBA00022478"/>
    </source>
</evidence>
<reference evidence="20 21" key="1">
    <citation type="submission" date="2024-05" db="EMBL/GenBank/DDBJ databases">
        <title>De novo assembly of an allotetraploid wild potato.</title>
        <authorList>
            <person name="Hosaka A.J."/>
        </authorList>
    </citation>
    <scope>NUCLEOTIDE SEQUENCE [LARGE SCALE GENOMIC DNA]</scope>
    <source>
        <tissue evidence="20">Young leaves</tissue>
    </source>
</reference>
<dbReference type="Pfam" id="PF06883">
    <property type="entry name" value="RNA_pol_Rpa2_4"/>
    <property type="match status" value="1"/>
</dbReference>
<comment type="caution">
    <text evidence="20">The sequence shown here is derived from an EMBL/GenBank/DDBJ whole genome shotgun (WGS) entry which is preliminary data.</text>
</comment>
<dbReference type="InterPro" id="IPR007644">
    <property type="entry name" value="RNA_pol_bsu_protrusion"/>
</dbReference>
<dbReference type="EMBL" id="JBJKTR010000001">
    <property type="protein sequence ID" value="KAL3380793.1"/>
    <property type="molecule type" value="Genomic_DNA"/>
</dbReference>
<dbReference type="InterPro" id="IPR007645">
    <property type="entry name" value="RNA_pol_Rpb2_3"/>
</dbReference>
<evidence type="ECO:0000256" key="12">
    <source>
        <dbReference type="RuleBase" id="RU000434"/>
    </source>
</evidence>
<protein>
    <recommendedName>
        <fullName evidence="13">DNA-directed RNA polymerase subunit beta</fullName>
        <ecNumber evidence="13">2.7.7.6</ecNumber>
    </recommendedName>
</protein>
<keyword evidence="3 13" id="KW-0240">DNA-directed RNA polymerase</keyword>
<evidence type="ECO:0000256" key="9">
    <source>
        <dbReference type="ARBA" id="ARBA00023163"/>
    </source>
</evidence>
<evidence type="ECO:0000256" key="10">
    <source>
        <dbReference type="ARBA" id="ARBA00023242"/>
    </source>
</evidence>
<dbReference type="CDD" id="cd00653">
    <property type="entry name" value="RNA_pol_B_RPB2"/>
    <property type="match status" value="1"/>
</dbReference>
<dbReference type="FunFam" id="3.90.1100.10:FF:000028">
    <property type="entry name" value="DNA-directed RNA polymerase subunit beta"/>
    <property type="match status" value="1"/>
</dbReference>
<evidence type="ECO:0000259" key="14">
    <source>
        <dbReference type="Pfam" id="PF00562"/>
    </source>
</evidence>
<evidence type="ECO:0000256" key="7">
    <source>
        <dbReference type="ARBA" id="ARBA00022771"/>
    </source>
</evidence>
<keyword evidence="10" id="KW-0539">Nucleus</keyword>
<dbReference type="Pfam" id="PF04561">
    <property type="entry name" value="RNA_pol_Rpb2_2"/>
    <property type="match status" value="1"/>
</dbReference>
<dbReference type="InterPro" id="IPR007642">
    <property type="entry name" value="RNA_pol_Rpb2_2"/>
</dbReference>
<feature type="domain" description="RNA polymerase beta subunit protrusion" evidence="17">
    <location>
        <begin position="31"/>
        <end position="420"/>
    </location>
</feature>
<dbReference type="InterPro" id="IPR009674">
    <property type="entry name" value="Rpa2_dom_4"/>
</dbReference>
<evidence type="ECO:0000259" key="15">
    <source>
        <dbReference type="Pfam" id="PF04560"/>
    </source>
</evidence>
<dbReference type="GO" id="GO:0009561">
    <property type="term" value="P:megagametogenesis"/>
    <property type="evidence" value="ECO:0007669"/>
    <property type="project" value="UniProtKB-ARBA"/>
</dbReference>
<proteinExistence type="inferred from homology"/>
<evidence type="ECO:0000256" key="1">
    <source>
        <dbReference type="ARBA" id="ARBA00004123"/>
    </source>
</evidence>
<keyword evidence="9 13" id="KW-0804">Transcription</keyword>
<dbReference type="SUPFAM" id="SSF64484">
    <property type="entry name" value="beta and beta-prime subunits of DNA dependent RNA-polymerase"/>
    <property type="match status" value="1"/>
</dbReference>
<dbReference type="Gene3D" id="3.90.1800.10">
    <property type="entry name" value="RNA polymerase alpha subunit dimerisation domain"/>
    <property type="match status" value="1"/>
</dbReference>
<dbReference type="PANTHER" id="PTHR20856">
    <property type="entry name" value="DNA-DIRECTED RNA POLYMERASE I SUBUNIT 2"/>
    <property type="match status" value="1"/>
</dbReference>
<dbReference type="AlphaFoldDB" id="A0ABD2VL57"/>
<comment type="function">
    <text evidence="13">DNA-dependent RNA polymerase catalyzes the transcription of DNA into RNA using the four ribonucleoside triphosphates as substrates.</text>
</comment>
<evidence type="ECO:0000256" key="4">
    <source>
        <dbReference type="ARBA" id="ARBA00022679"/>
    </source>
</evidence>
<dbReference type="Gene3D" id="2.40.50.150">
    <property type="match status" value="1"/>
</dbReference>